<name>A0A2P2IJI6_RHIMU</name>
<dbReference type="EMBL" id="GGEC01000901">
    <property type="protein sequence ID" value="MBW81384.1"/>
    <property type="molecule type" value="Transcribed_RNA"/>
</dbReference>
<accession>A0A2P2IJI6</accession>
<organism evidence="1">
    <name type="scientific">Rhizophora mucronata</name>
    <name type="common">Asiatic mangrove</name>
    <dbReference type="NCBI Taxonomy" id="61149"/>
    <lineage>
        <taxon>Eukaryota</taxon>
        <taxon>Viridiplantae</taxon>
        <taxon>Streptophyta</taxon>
        <taxon>Embryophyta</taxon>
        <taxon>Tracheophyta</taxon>
        <taxon>Spermatophyta</taxon>
        <taxon>Magnoliopsida</taxon>
        <taxon>eudicotyledons</taxon>
        <taxon>Gunneridae</taxon>
        <taxon>Pentapetalae</taxon>
        <taxon>rosids</taxon>
        <taxon>fabids</taxon>
        <taxon>Malpighiales</taxon>
        <taxon>Rhizophoraceae</taxon>
        <taxon>Rhizophora</taxon>
    </lineage>
</organism>
<evidence type="ECO:0000313" key="1">
    <source>
        <dbReference type="EMBL" id="MBW81384.1"/>
    </source>
</evidence>
<protein>
    <submittedName>
        <fullName evidence="1">Uncharacterized protein</fullName>
    </submittedName>
</protein>
<dbReference type="AlphaFoldDB" id="A0A2P2IJI6"/>
<reference evidence="1" key="1">
    <citation type="submission" date="2018-02" db="EMBL/GenBank/DDBJ databases">
        <title>Rhizophora mucronata_Transcriptome.</title>
        <authorList>
            <person name="Meera S.P."/>
            <person name="Sreeshan A."/>
            <person name="Augustine A."/>
        </authorList>
    </citation>
    <scope>NUCLEOTIDE SEQUENCE</scope>
    <source>
        <tissue evidence="1">Leaf</tissue>
    </source>
</reference>
<sequence>MLSAGIYYRTLANIRQASSYNTTMFLSVTK</sequence>
<proteinExistence type="predicted"/>